<dbReference type="PANTHER" id="PTHR45867:SF10">
    <property type="entry name" value="PURPLE ACID PHOSPHATASE"/>
    <property type="match status" value="1"/>
</dbReference>
<evidence type="ECO:0000313" key="3">
    <source>
        <dbReference type="EMBL" id="CAH1779177.1"/>
    </source>
</evidence>
<evidence type="ECO:0000259" key="2">
    <source>
        <dbReference type="Pfam" id="PF14008"/>
    </source>
</evidence>
<dbReference type="EMBL" id="CAIIXF020000003">
    <property type="protein sequence ID" value="CAH1779177.1"/>
    <property type="molecule type" value="Genomic_DNA"/>
</dbReference>
<dbReference type="InterPro" id="IPR041792">
    <property type="entry name" value="MPP_PAP"/>
</dbReference>
<organism evidence="3 4">
    <name type="scientific">Owenia fusiformis</name>
    <name type="common">Polychaete worm</name>
    <dbReference type="NCBI Taxonomy" id="6347"/>
    <lineage>
        <taxon>Eukaryota</taxon>
        <taxon>Metazoa</taxon>
        <taxon>Spiralia</taxon>
        <taxon>Lophotrochozoa</taxon>
        <taxon>Annelida</taxon>
        <taxon>Polychaeta</taxon>
        <taxon>Sedentaria</taxon>
        <taxon>Canalipalpata</taxon>
        <taxon>Sabellida</taxon>
        <taxon>Oweniida</taxon>
        <taxon>Oweniidae</taxon>
        <taxon>Owenia</taxon>
    </lineage>
</organism>
<feature type="domain" description="Purple acid phosphatase C-terminal" evidence="2">
    <location>
        <begin position="232"/>
        <end position="299"/>
    </location>
</feature>
<dbReference type="InterPro" id="IPR004843">
    <property type="entry name" value="Calcineurin-like_PHP"/>
</dbReference>
<dbReference type="SUPFAM" id="SSF56300">
    <property type="entry name" value="Metallo-dependent phosphatases"/>
    <property type="match status" value="1"/>
</dbReference>
<sequence length="325" mass="37780">MPEGKEWSPEFVIYGDLGRKGGAPSIRALKQEAHTGRYTAFIHTGDFAYNFHDEDGQRGDNFMRRIQDIAARVPYMTCPGNHEIWYDFSHYRYRFSAPRSDWPIQKWQMWYSFDVANIHFISYSSEVYFTDDELYAPAQIKWLEKDLTEANSPSNRTQRPWIIVFGHRPMYCSNLNRDDCTTPLSKVRIGLEDTFYKYGVDLIIEAHEHSYERLYPVFHGQVTNCDYKNPRAPAHIIGGAAGCNEQFGLCADVVLSPRGPWSAFRSWLPGLNGYGRLKVFNNTHLYYEQMLAMTGQVMDRFWLVQTNHGPYNETFNPDTEHCSSN</sequence>
<dbReference type="Pfam" id="PF14008">
    <property type="entry name" value="Metallophos_C"/>
    <property type="match status" value="1"/>
</dbReference>
<dbReference type="Pfam" id="PF00149">
    <property type="entry name" value="Metallophos"/>
    <property type="match status" value="1"/>
</dbReference>
<dbReference type="AlphaFoldDB" id="A0A8J1TUN9"/>
<feature type="domain" description="Calcineurin-like phosphoesterase" evidence="1">
    <location>
        <begin position="11"/>
        <end position="211"/>
    </location>
</feature>
<dbReference type="PANTHER" id="PTHR45867">
    <property type="entry name" value="PURPLE ACID PHOSPHATASE"/>
    <property type="match status" value="1"/>
</dbReference>
<dbReference type="Proteomes" id="UP000749559">
    <property type="component" value="Unassembled WGS sequence"/>
</dbReference>
<dbReference type="InterPro" id="IPR025733">
    <property type="entry name" value="PAPs_C"/>
</dbReference>
<keyword evidence="4" id="KW-1185">Reference proteome</keyword>
<dbReference type="OrthoDB" id="45007at2759"/>
<reference evidence="3" key="1">
    <citation type="submission" date="2022-03" db="EMBL/GenBank/DDBJ databases">
        <authorList>
            <person name="Martin C."/>
        </authorList>
    </citation>
    <scope>NUCLEOTIDE SEQUENCE</scope>
</reference>
<evidence type="ECO:0000259" key="1">
    <source>
        <dbReference type="Pfam" id="PF00149"/>
    </source>
</evidence>
<dbReference type="GO" id="GO:0016787">
    <property type="term" value="F:hydrolase activity"/>
    <property type="evidence" value="ECO:0007669"/>
    <property type="project" value="InterPro"/>
</dbReference>
<dbReference type="Gene3D" id="3.60.21.10">
    <property type="match status" value="1"/>
</dbReference>
<dbReference type="InterPro" id="IPR029052">
    <property type="entry name" value="Metallo-depent_PP-like"/>
</dbReference>
<name>A0A8J1TUN9_OWEFU</name>
<evidence type="ECO:0000313" key="4">
    <source>
        <dbReference type="Proteomes" id="UP000749559"/>
    </source>
</evidence>
<protein>
    <submittedName>
        <fullName evidence="3">Uncharacterized protein</fullName>
    </submittedName>
</protein>
<dbReference type="CDD" id="cd00839">
    <property type="entry name" value="MPP_PAPs"/>
    <property type="match status" value="1"/>
</dbReference>
<gene>
    <name evidence="3" type="ORF">OFUS_LOCUS6009</name>
</gene>
<accession>A0A8J1TUN9</accession>
<comment type="caution">
    <text evidence="3">The sequence shown here is derived from an EMBL/GenBank/DDBJ whole genome shotgun (WGS) entry which is preliminary data.</text>
</comment>
<proteinExistence type="predicted"/>